<feature type="binding site" description="type 1 copper site" evidence="12">
    <location>
        <position position="204"/>
    </location>
    <ligand>
        <name>Cu cation</name>
        <dbReference type="ChEBI" id="CHEBI:23378"/>
        <label>1</label>
    </ligand>
</feature>
<dbReference type="OrthoDB" id="9757546at2"/>
<dbReference type="InterPro" id="IPR008972">
    <property type="entry name" value="Cupredoxin"/>
</dbReference>
<dbReference type="EC" id="1.7.2.1" evidence="5"/>
<dbReference type="Pfam" id="PF07731">
    <property type="entry name" value="Cu-oxidase_2"/>
    <property type="match status" value="1"/>
</dbReference>
<feature type="domain" description="Plastocyanin-like" evidence="13">
    <location>
        <begin position="252"/>
        <end position="355"/>
    </location>
</feature>
<organism evidence="15 16">
    <name type="scientific">Leptospira ilyithenensis</name>
    <dbReference type="NCBI Taxonomy" id="2484901"/>
    <lineage>
        <taxon>Bacteria</taxon>
        <taxon>Pseudomonadati</taxon>
        <taxon>Spirochaetota</taxon>
        <taxon>Spirochaetia</taxon>
        <taxon>Leptospirales</taxon>
        <taxon>Leptospiraceae</taxon>
        <taxon>Leptospira</taxon>
    </lineage>
</organism>
<dbReference type="PANTHER" id="PTHR11709">
    <property type="entry name" value="MULTI-COPPER OXIDASE"/>
    <property type="match status" value="1"/>
</dbReference>
<comment type="subunit">
    <text evidence="4">Homotrimer.</text>
</comment>
<dbReference type="Gene3D" id="2.60.40.420">
    <property type="entry name" value="Cupredoxins - blue copper proteins"/>
    <property type="match status" value="2"/>
</dbReference>
<evidence type="ECO:0000256" key="12">
    <source>
        <dbReference type="PIRSR" id="PIRSR601287-1"/>
    </source>
</evidence>
<name>A0A4R9LVX2_9LEPT</name>
<sequence>MDRKSFLTTLGFGLSGFIGALFGSYSRKDGSSYGGNGEICSSPTANVSNAANLQPTSNLYGGGTGGGIGANGSLRATNSYGSMAHPPFHITNEYTERFYFPPNFKTSNLKTKNFELNVFPLNVDIAHNVSYSAWTFDGLVPGPILRARLGDDLIIKVKNSSPDPHSLHFHGTHDPGEDGWEPIVSFGEKTYKIKAGPVGLHPYHCHVPPLTIHTAKGLFGALLVDPPTPRPAAHEFVLTFSGWDTRGAGKNDFYTWNGVSGLYDRYPIKVPAGERVRFYIQNLLELEPVFTFHLHAQTFDIIRNLGSTKPDGHSDVITLGPTERAVIEFTLPKKGRYMFHPHQTHMAENGGMGWIVAI</sequence>
<evidence type="ECO:0000256" key="1">
    <source>
        <dbReference type="ARBA" id="ARBA00001960"/>
    </source>
</evidence>
<keyword evidence="10 12" id="KW-0186">Copper</keyword>
<protein>
    <recommendedName>
        <fullName evidence="6">Copper-containing nitrite reductase</fullName>
        <ecNumber evidence="5">1.7.2.1</ecNumber>
    </recommendedName>
</protein>
<dbReference type="PRINTS" id="PR00695">
    <property type="entry name" value="CUNO2RDTASE"/>
</dbReference>
<dbReference type="InterPro" id="IPR011707">
    <property type="entry name" value="Cu-oxidase-like_N"/>
</dbReference>
<reference evidence="15" key="1">
    <citation type="journal article" date="2019" name="PLoS Negl. Trop. Dis.">
        <title>Revisiting the worldwide diversity of Leptospira species in the environment.</title>
        <authorList>
            <person name="Vincent A.T."/>
            <person name="Schiettekatte O."/>
            <person name="Bourhy P."/>
            <person name="Veyrier F.J."/>
            <person name="Picardeau M."/>
        </authorList>
    </citation>
    <scope>NUCLEOTIDE SEQUENCE [LARGE SCALE GENOMIC DNA]</scope>
    <source>
        <strain evidence="15">201400974</strain>
    </source>
</reference>
<feature type="binding site" description="type 1 copper site" evidence="12">
    <location>
        <position position="205"/>
    </location>
    <ligand>
        <name>Cu cation</name>
        <dbReference type="ChEBI" id="CHEBI:23378"/>
        <label>1</label>
    </ligand>
</feature>
<comment type="cofactor">
    <cofactor evidence="1 12">
        <name>Cu(+)</name>
        <dbReference type="ChEBI" id="CHEBI:49552"/>
    </cofactor>
</comment>
<evidence type="ECO:0000256" key="6">
    <source>
        <dbReference type="ARBA" id="ARBA00017290"/>
    </source>
</evidence>
<evidence type="ECO:0000259" key="14">
    <source>
        <dbReference type="Pfam" id="PF07732"/>
    </source>
</evidence>
<comment type="similarity">
    <text evidence="3">Belongs to the multicopper oxidase family.</text>
</comment>
<evidence type="ECO:0000259" key="13">
    <source>
        <dbReference type="Pfam" id="PF07731"/>
    </source>
</evidence>
<evidence type="ECO:0000256" key="3">
    <source>
        <dbReference type="ARBA" id="ARBA00010609"/>
    </source>
</evidence>
<accession>A0A4R9LVX2</accession>
<keyword evidence="7 12" id="KW-0479">Metal-binding</keyword>
<evidence type="ECO:0000313" key="15">
    <source>
        <dbReference type="EMBL" id="TGN13136.1"/>
    </source>
</evidence>
<dbReference type="InterPro" id="IPR011706">
    <property type="entry name" value="Cu-oxidase_C"/>
</dbReference>
<dbReference type="EMBL" id="RQHV01000032">
    <property type="protein sequence ID" value="TGN13136.1"/>
    <property type="molecule type" value="Genomic_DNA"/>
</dbReference>
<comment type="cofactor">
    <cofactor evidence="2 12">
        <name>Cu(2+)</name>
        <dbReference type="ChEBI" id="CHEBI:29036"/>
    </cofactor>
</comment>
<dbReference type="GO" id="GO:0050421">
    <property type="term" value="F:nitrite reductase (NO-forming) activity"/>
    <property type="evidence" value="ECO:0007669"/>
    <property type="project" value="UniProtKB-EC"/>
</dbReference>
<comment type="catalytic activity">
    <reaction evidence="11">
        <text>nitric oxide + Fe(III)-[cytochrome c] + H2O = Fe(II)-[cytochrome c] + nitrite + 2 H(+)</text>
        <dbReference type="Rhea" id="RHEA:15233"/>
        <dbReference type="Rhea" id="RHEA-COMP:10350"/>
        <dbReference type="Rhea" id="RHEA-COMP:14399"/>
        <dbReference type="ChEBI" id="CHEBI:15377"/>
        <dbReference type="ChEBI" id="CHEBI:15378"/>
        <dbReference type="ChEBI" id="CHEBI:16301"/>
        <dbReference type="ChEBI" id="CHEBI:16480"/>
        <dbReference type="ChEBI" id="CHEBI:29033"/>
        <dbReference type="ChEBI" id="CHEBI:29034"/>
        <dbReference type="EC" id="1.7.2.1"/>
    </reaction>
</comment>
<evidence type="ECO:0000256" key="8">
    <source>
        <dbReference type="ARBA" id="ARBA00022737"/>
    </source>
</evidence>
<dbReference type="Pfam" id="PF07732">
    <property type="entry name" value="Cu-oxidase_3"/>
    <property type="match status" value="1"/>
</dbReference>
<evidence type="ECO:0000313" key="16">
    <source>
        <dbReference type="Proteomes" id="UP000298264"/>
    </source>
</evidence>
<dbReference type="Proteomes" id="UP000298264">
    <property type="component" value="Unassembled WGS sequence"/>
</dbReference>
<dbReference type="CDD" id="cd11024">
    <property type="entry name" value="CuRO_1_2DMCO_NIR_like"/>
    <property type="match status" value="1"/>
</dbReference>
<feature type="binding site" description="type 1 copper site" evidence="12">
    <location>
        <position position="165"/>
    </location>
    <ligand>
        <name>Cu cation</name>
        <dbReference type="ChEBI" id="CHEBI:23378"/>
        <label>1</label>
    </ligand>
</feature>
<evidence type="ECO:0000256" key="4">
    <source>
        <dbReference type="ARBA" id="ARBA00011233"/>
    </source>
</evidence>
<dbReference type="InterPro" id="IPR001287">
    <property type="entry name" value="NO2-reductase_Cu"/>
</dbReference>
<evidence type="ECO:0000256" key="5">
    <source>
        <dbReference type="ARBA" id="ARBA00011882"/>
    </source>
</evidence>
<feature type="binding site" description="type 1 copper site" evidence="12">
    <location>
        <position position="213"/>
    </location>
    <ligand>
        <name>Cu cation</name>
        <dbReference type="ChEBI" id="CHEBI:23378"/>
        <label>1</label>
    </ligand>
</feature>
<feature type="domain" description="Plastocyanin-like" evidence="14">
    <location>
        <begin position="124"/>
        <end position="227"/>
    </location>
</feature>
<proteinExistence type="inferred from homology"/>
<comment type="caution">
    <text evidence="15">The sequence shown here is derived from an EMBL/GenBank/DDBJ whole genome shotgun (WGS) entry which is preliminary data.</text>
</comment>
<evidence type="ECO:0000256" key="2">
    <source>
        <dbReference type="ARBA" id="ARBA00001973"/>
    </source>
</evidence>
<feature type="binding site" description="type 1 copper site" evidence="12">
    <location>
        <position position="170"/>
    </location>
    <ligand>
        <name>Cu cation</name>
        <dbReference type="ChEBI" id="CHEBI:23378"/>
        <label>1</label>
    </ligand>
</feature>
<keyword evidence="8" id="KW-0677">Repeat</keyword>
<keyword evidence="16" id="KW-1185">Reference proteome</keyword>
<evidence type="ECO:0000256" key="7">
    <source>
        <dbReference type="ARBA" id="ARBA00022723"/>
    </source>
</evidence>
<dbReference type="PANTHER" id="PTHR11709:SF394">
    <property type="entry name" value="FI03373P-RELATED"/>
    <property type="match status" value="1"/>
</dbReference>
<dbReference type="SUPFAM" id="SSF49503">
    <property type="entry name" value="Cupredoxins"/>
    <property type="match status" value="2"/>
</dbReference>
<dbReference type="GO" id="GO:0005507">
    <property type="term" value="F:copper ion binding"/>
    <property type="evidence" value="ECO:0007669"/>
    <property type="project" value="InterPro"/>
</dbReference>
<evidence type="ECO:0000256" key="9">
    <source>
        <dbReference type="ARBA" id="ARBA00023002"/>
    </source>
</evidence>
<evidence type="ECO:0000256" key="10">
    <source>
        <dbReference type="ARBA" id="ARBA00023008"/>
    </source>
</evidence>
<dbReference type="InterPro" id="IPR045087">
    <property type="entry name" value="Cu-oxidase_fam"/>
</dbReference>
<gene>
    <name evidence="15" type="ORF">EHS11_04335</name>
</gene>
<dbReference type="AlphaFoldDB" id="A0A4R9LVX2"/>
<keyword evidence="9" id="KW-0560">Oxidoreductase</keyword>
<evidence type="ECO:0000256" key="11">
    <source>
        <dbReference type="ARBA" id="ARBA00049340"/>
    </source>
</evidence>